<proteinExistence type="predicted"/>
<evidence type="ECO:0000256" key="1">
    <source>
        <dbReference type="SAM" id="MobiDB-lite"/>
    </source>
</evidence>
<feature type="compositionally biased region" description="Basic and acidic residues" evidence="1">
    <location>
        <begin position="403"/>
        <end position="416"/>
    </location>
</feature>
<sequence>MQSRPLPLPFLSCLKGNGDTARKRAASSSVDSSSATDTGLEFPVPAALESLGVTSPTWTVGFDLLPATASPTRWEYHVTNTDSEVVMPGAVQAGSSSSSTSVRPTTSSAHKSTTSSAAAQASRAASLSSSSSSSSSSSTLTARSFASASMSMSRTVPLSVPATTVTDFVAVTVDDHITNVVTHTVFQMGVALSPSASSVPRATTTSSRMTTSSSSRASSASSSSSSRASSISTHPTSSSSRLASSSTAHIASSTSCHTTTSRHTTTSAPAATTTASDGDDGTCEDEWERVEDGAAHIVQAPSFHYITLSPICTSGMGKGGGGCFNGRRGLPPFPRPHPSPPTPLKGREGGLCRVEIPQAPLAPLTPHRPPSLEERGFWWAGWPQRRLPPSLRPGPPGDFCDEREEREGRVDGREVV</sequence>
<organism evidence="2 3">
    <name type="scientific">Calocera cornea HHB12733</name>
    <dbReference type="NCBI Taxonomy" id="1353952"/>
    <lineage>
        <taxon>Eukaryota</taxon>
        <taxon>Fungi</taxon>
        <taxon>Dikarya</taxon>
        <taxon>Basidiomycota</taxon>
        <taxon>Agaricomycotina</taxon>
        <taxon>Dacrymycetes</taxon>
        <taxon>Dacrymycetales</taxon>
        <taxon>Dacrymycetaceae</taxon>
        <taxon>Calocera</taxon>
    </lineage>
</organism>
<dbReference type="STRING" id="1353952.A0A165IXR6"/>
<dbReference type="InParanoid" id="A0A165IXR6"/>
<feature type="compositionally biased region" description="Low complexity" evidence="1">
    <location>
        <begin position="201"/>
        <end position="276"/>
    </location>
</feature>
<feature type="region of interest" description="Disordered" evidence="1">
    <location>
        <begin position="85"/>
        <end position="120"/>
    </location>
</feature>
<feature type="compositionally biased region" description="Low complexity" evidence="1">
    <location>
        <begin position="95"/>
        <end position="120"/>
    </location>
</feature>
<accession>A0A165IXR6</accession>
<reference evidence="2 3" key="1">
    <citation type="journal article" date="2016" name="Mol. Biol. Evol.">
        <title>Comparative Genomics of Early-Diverging Mushroom-Forming Fungi Provides Insights into the Origins of Lignocellulose Decay Capabilities.</title>
        <authorList>
            <person name="Nagy L.G."/>
            <person name="Riley R."/>
            <person name="Tritt A."/>
            <person name="Adam C."/>
            <person name="Daum C."/>
            <person name="Floudas D."/>
            <person name="Sun H."/>
            <person name="Yadav J.S."/>
            <person name="Pangilinan J."/>
            <person name="Larsson K.H."/>
            <person name="Matsuura K."/>
            <person name="Barry K."/>
            <person name="Labutti K."/>
            <person name="Kuo R."/>
            <person name="Ohm R.A."/>
            <person name="Bhattacharya S.S."/>
            <person name="Shirouzu T."/>
            <person name="Yoshinaga Y."/>
            <person name="Martin F.M."/>
            <person name="Grigoriev I.V."/>
            <person name="Hibbett D.S."/>
        </authorList>
    </citation>
    <scope>NUCLEOTIDE SEQUENCE [LARGE SCALE GENOMIC DNA]</scope>
    <source>
        <strain evidence="2 3">HHB12733</strain>
    </source>
</reference>
<gene>
    <name evidence="2" type="ORF">CALCODRAFT_480257</name>
</gene>
<feature type="region of interest" description="Disordered" evidence="1">
    <location>
        <begin position="194"/>
        <end position="284"/>
    </location>
</feature>
<evidence type="ECO:0000313" key="2">
    <source>
        <dbReference type="EMBL" id="KZT61109.1"/>
    </source>
</evidence>
<protein>
    <submittedName>
        <fullName evidence="2">Uncharacterized protein</fullName>
    </submittedName>
</protein>
<name>A0A165IXR6_9BASI</name>
<keyword evidence="3" id="KW-1185">Reference proteome</keyword>
<feature type="region of interest" description="Disordered" evidence="1">
    <location>
        <begin position="384"/>
        <end position="416"/>
    </location>
</feature>
<dbReference type="AlphaFoldDB" id="A0A165IXR6"/>
<evidence type="ECO:0000313" key="3">
    <source>
        <dbReference type="Proteomes" id="UP000076842"/>
    </source>
</evidence>
<dbReference type="EMBL" id="KV423926">
    <property type="protein sequence ID" value="KZT61109.1"/>
    <property type="molecule type" value="Genomic_DNA"/>
</dbReference>
<dbReference type="Proteomes" id="UP000076842">
    <property type="component" value="Unassembled WGS sequence"/>
</dbReference>